<gene>
    <name evidence="2" type="ORF">SAMN06295987_11721</name>
</gene>
<dbReference type="RefSeq" id="WP_079732014.1">
    <property type="nucleotide sequence ID" value="NZ_FVZE01000017.1"/>
</dbReference>
<keyword evidence="1" id="KW-1133">Transmembrane helix</keyword>
<keyword evidence="3" id="KW-1185">Reference proteome</keyword>
<proteinExistence type="predicted"/>
<dbReference type="EMBL" id="FVZE01000017">
    <property type="protein sequence ID" value="SLK12048.1"/>
    <property type="molecule type" value="Genomic_DNA"/>
</dbReference>
<protein>
    <submittedName>
        <fullName evidence="2">Uncharacterized protein</fullName>
    </submittedName>
</protein>
<accession>A0A1U6IVL8</accession>
<reference evidence="3" key="1">
    <citation type="submission" date="2017-02" db="EMBL/GenBank/DDBJ databases">
        <authorList>
            <person name="Varghese N."/>
            <person name="Submissions S."/>
        </authorList>
    </citation>
    <scope>NUCLEOTIDE SEQUENCE [LARGE SCALE GENOMIC DNA]</scope>
    <source>
        <strain evidence="3">SM117</strain>
    </source>
</reference>
<name>A0A1U6IVL8_9SPHN</name>
<keyword evidence="1" id="KW-0472">Membrane</keyword>
<dbReference type="STRING" id="428990.SAMN06295987_11721"/>
<evidence type="ECO:0000256" key="1">
    <source>
        <dbReference type="SAM" id="Phobius"/>
    </source>
</evidence>
<dbReference type="Proteomes" id="UP000190989">
    <property type="component" value="Unassembled WGS sequence"/>
</dbReference>
<sequence length="185" mass="21139">MCEPTLGIYWCQFDWQSFATLTSGGLAVGAAVIVGMRQLAITNRQNDILEKQADIAAGQLALEQLALRHDLFDRRHEVFERTRDFLLHILQHAEEPTVEINRAFVTATGMSRFLFRPEVHEKLDEIWRTAVAYGALKDEMERTYLLSGHYGDGNPERERDILLMISEYHRGLADIFGDEMKLTAA</sequence>
<organism evidence="2 3">
    <name type="scientific">Novosphingobium mathurense</name>
    <dbReference type="NCBI Taxonomy" id="428990"/>
    <lineage>
        <taxon>Bacteria</taxon>
        <taxon>Pseudomonadati</taxon>
        <taxon>Pseudomonadota</taxon>
        <taxon>Alphaproteobacteria</taxon>
        <taxon>Sphingomonadales</taxon>
        <taxon>Sphingomonadaceae</taxon>
        <taxon>Novosphingobium</taxon>
    </lineage>
</organism>
<feature type="transmembrane region" description="Helical" evidence="1">
    <location>
        <begin position="15"/>
        <end position="36"/>
    </location>
</feature>
<evidence type="ECO:0000313" key="2">
    <source>
        <dbReference type="EMBL" id="SLK12048.1"/>
    </source>
</evidence>
<keyword evidence="1" id="KW-0812">Transmembrane</keyword>
<dbReference type="AlphaFoldDB" id="A0A1U6IVL8"/>
<evidence type="ECO:0000313" key="3">
    <source>
        <dbReference type="Proteomes" id="UP000190989"/>
    </source>
</evidence>